<feature type="domain" description="Cytochrome c-552/4" evidence="1">
    <location>
        <begin position="56"/>
        <end position="138"/>
    </location>
</feature>
<dbReference type="SUPFAM" id="SSF48695">
    <property type="entry name" value="Multiheme cytochromes"/>
    <property type="match status" value="1"/>
</dbReference>
<protein>
    <recommendedName>
        <fullName evidence="1">Cytochrome c-552/4 domain-containing protein</fullName>
    </recommendedName>
</protein>
<name>A0A3B1B910_9ZZZZ</name>
<reference evidence="2" key="1">
    <citation type="submission" date="2018-06" db="EMBL/GenBank/DDBJ databases">
        <authorList>
            <person name="Zhirakovskaya E."/>
        </authorList>
    </citation>
    <scope>NUCLEOTIDE SEQUENCE</scope>
</reference>
<accession>A0A3B1B910</accession>
<dbReference type="InterPro" id="IPR023155">
    <property type="entry name" value="Cyt_c-552/4"/>
</dbReference>
<gene>
    <name evidence="2" type="ORF">MNBD_GAMMA26-2134</name>
</gene>
<dbReference type="EMBL" id="UOFX01000036">
    <property type="protein sequence ID" value="VAX08474.1"/>
    <property type="molecule type" value="Genomic_DNA"/>
</dbReference>
<proteinExistence type="predicted"/>
<sequence>MVCSILHLSGEAVIAAEDDAKAHWSKAQQAEEPVAEISEVERLKSMTPTYIGIGNCKVCHMPHFESWQTTKMSKAFELLKPGIRPEAKKQAGMDPNRNYTTDLECVQCHTTGFGKPGGFTSIADTPDMTDVQCETCHGPGSIYAEMMLKKRGTYTREDYMAIGGMIMPAADMNVCATQCHNQNSPFITSGFEFNFEDRKSSGTHRHDIKYIDMPFDW</sequence>
<evidence type="ECO:0000259" key="1">
    <source>
        <dbReference type="Pfam" id="PF13435"/>
    </source>
</evidence>
<dbReference type="Pfam" id="PF13435">
    <property type="entry name" value="Cytochrome_C554"/>
    <property type="match status" value="1"/>
</dbReference>
<dbReference type="InterPro" id="IPR036280">
    <property type="entry name" value="Multihaem_cyt_sf"/>
</dbReference>
<evidence type="ECO:0000313" key="2">
    <source>
        <dbReference type="EMBL" id="VAX08474.1"/>
    </source>
</evidence>
<dbReference type="AlphaFoldDB" id="A0A3B1B910"/>
<dbReference type="Gene3D" id="1.10.1130.10">
    <property type="entry name" value="Flavocytochrome C3, Chain A"/>
    <property type="match status" value="1"/>
</dbReference>
<organism evidence="2">
    <name type="scientific">hydrothermal vent metagenome</name>
    <dbReference type="NCBI Taxonomy" id="652676"/>
    <lineage>
        <taxon>unclassified sequences</taxon>
        <taxon>metagenomes</taxon>
        <taxon>ecological metagenomes</taxon>
    </lineage>
</organism>